<feature type="transmembrane region" description="Helical" evidence="7">
    <location>
        <begin position="334"/>
        <end position="355"/>
    </location>
</feature>
<dbReference type="AlphaFoldDB" id="A0AA45QQM0"/>
<keyword evidence="2" id="KW-0813">Transport</keyword>
<feature type="transmembrane region" description="Helical" evidence="7">
    <location>
        <begin position="76"/>
        <end position="100"/>
    </location>
</feature>
<dbReference type="GO" id="GO:0005886">
    <property type="term" value="C:plasma membrane"/>
    <property type="evidence" value="ECO:0007669"/>
    <property type="project" value="UniProtKB-SubCell"/>
</dbReference>
<dbReference type="SUPFAM" id="SSF103473">
    <property type="entry name" value="MFS general substrate transporter"/>
    <property type="match status" value="1"/>
</dbReference>
<dbReference type="Proteomes" id="UP000663608">
    <property type="component" value="Chromosome"/>
</dbReference>
<name>A0AA45QQM0_9LACT</name>
<evidence type="ECO:0000256" key="6">
    <source>
        <dbReference type="ARBA" id="ARBA00023136"/>
    </source>
</evidence>
<dbReference type="InterPro" id="IPR020846">
    <property type="entry name" value="MFS_dom"/>
</dbReference>
<feature type="domain" description="Major facilitator superfamily (MFS) profile" evidence="8">
    <location>
        <begin position="10"/>
        <end position="391"/>
    </location>
</feature>
<feature type="transmembrane region" description="Helical" evidence="7">
    <location>
        <begin position="299"/>
        <end position="322"/>
    </location>
</feature>
<keyword evidence="4 7" id="KW-0812">Transmembrane</keyword>
<dbReference type="InterPro" id="IPR050189">
    <property type="entry name" value="MFS_Efflux_Transporters"/>
</dbReference>
<accession>A0AA45QQM0</accession>
<reference evidence="9 10" key="1">
    <citation type="submission" date="2021-02" db="EMBL/GenBank/DDBJ databases">
        <title>Complete genome sequence of Lactococcus lactis strain K_LL004.</title>
        <authorList>
            <person name="Kim H.B."/>
        </authorList>
    </citation>
    <scope>NUCLEOTIDE SEQUENCE [LARGE SCALE GENOMIC DNA]</scope>
    <source>
        <strain evidence="9 10">K_LL004</strain>
    </source>
</reference>
<sequence>MTKKISPKLTLLALAINAFAIGSTEFISVGLMPMIVKQFHVTLAQAGLTVSLYALGVTVGAPLLTIFTGKWNRRKLMMSIMVLFIIGNLLTAFAPTFGLLLTGRVLAALAHGIFMAVSTVIAANVVHPSKRASAIAMMFMGLTVATVVGVPLGTFIGQQTRWNGSFLFIAAIGIVGLIFSSILVPKDLTIPGKVDLRGLKRIFSNKSIILSFLITALGYGSTFTAYTYISPILEHEFGFSPNMIVFILLGYGVMVAIGNTLGGRWANQRVLAALTKMFAALAVALAVLAVAIISGNAWFGLIAVLLLGFFAFMNVPGLQLYVVQLAEEEVPNDISLTSSFNISAFNIGITVGSLIGAQVTQYIGINYTPLAGIVLALLAMIFTAGTLKKMK</sequence>
<dbReference type="Pfam" id="PF07690">
    <property type="entry name" value="MFS_1"/>
    <property type="match status" value="1"/>
</dbReference>
<keyword evidence="3" id="KW-1003">Cell membrane</keyword>
<feature type="transmembrane region" description="Helical" evidence="7">
    <location>
        <begin position="134"/>
        <end position="156"/>
    </location>
</feature>
<evidence type="ECO:0000313" key="9">
    <source>
        <dbReference type="EMBL" id="QSE76063.1"/>
    </source>
</evidence>
<feature type="transmembrane region" description="Helical" evidence="7">
    <location>
        <begin position="44"/>
        <end position="64"/>
    </location>
</feature>
<feature type="transmembrane region" description="Helical" evidence="7">
    <location>
        <begin position="367"/>
        <end position="387"/>
    </location>
</feature>
<evidence type="ECO:0000256" key="1">
    <source>
        <dbReference type="ARBA" id="ARBA00004651"/>
    </source>
</evidence>
<comment type="subcellular location">
    <subcellularLocation>
        <location evidence="1">Cell membrane</location>
        <topology evidence="1">Multi-pass membrane protein</topology>
    </subcellularLocation>
</comment>
<feature type="transmembrane region" description="Helical" evidence="7">
    <location>
        <begin position="106"/>
        <end position="127"/>
    </location>
</feature>
<dbReference type="PANTHER" id="PTHR43124">
    <property type="entry name" value="PURINE EFFLUX PUMP PBUE"/>
    <property type="match status" value="1"/>
</dbReference>
<evidence type="ECO:0000313" key="10">
    <source>
        <dbReference type="Proteomes" id="UP000663608"/>
    </source>
</evidence>
<dbReference type="RefSeq" id="WP_205871588.1">
    <property type="nucleotide sequence ID" value="NZ_CP070872.1"/>
</dbReference>
<dbReference type="InterPro" id="IPR036259">
    <property type="entry name" value="MFS_trans_sf"/>
</dbReference>
<protein>
    <submittedName>
        <fullName evidence="9">MFS transporter</fullName>
    </submittedName>
</protein>
<evidence type="ECO:0000256" key="3">
    <source>
        <dbReference type="ARBA" id="ARBA00022475"/>
    </source>
</evidence>
<dbReference type="Gene3D" id="1.20.1250.20">
    <property type="entry name" value="MFS general substrate transporter like domains"/>
    <property type="match status" value="1"/>
</dbReference>
<dbReference type="InterPro" id="IPR011701">
    <property type="entry name" value="MFS"/>
</dbReference>
<gene>
    <name evidence="9" type="ORF">JW886_06215</name>
</gene>
<dbReference type="PANTHER" id="PTHR43124:SF8">
    <property type="entry name" value="INNER MEMBRANE TRANSPORT PROTEIN YDHP"/>
    <property type="match status" value="1"/>
</dbReference>
<evidence type="ECO:0000256" key="2">
    <source>
        <dbReference type="ARBA" id="ARBA00022448"/>
    </source>
</evidence>
<dbReference type="PROSITE" id="PS50850">
    <property type="entry name" value="MFS"/>
    <property type="match status" value="1"/>
</dbReference>
<feature type="transmembrane region" description="Helical" evidence="7">
    <location>
        <begin position="273"/>
        <end position="293"/>
    </location>
</feature>
<dbReference type="CDD" id="cd17324">
    <property type="entry name" value="MFS_NepI_like"/>
    <property type="match status" value="1"/>
</dbReference>
<feature type="transmembrane region" description="Helical" evidence="7">
    <location>
        <begin position="241"/>
        <end position="261"/>
    </location>
</feature>
<keyword evidence="5 7" id="KW-1133">Transmembrane helix</keyword>
<keyword evidence="6 7" id="KW-0472">Membrane</keyword>
<dbReference type="GO" id="GO:0022857">
    <property type="term" value="F:transmembrane transporter activity"/>
    <property type="evidence" value="ECO:0007669"/>
    <property type="project" value="InterPro"/>
</dbReference>
<keyword evidence="10" id="KW-1185">Reference proteome</keyword>
<dbReference type="KEGG" id="lti:JW886_06215"/>
<evidence type="ECO:0000256" key="7">
    <source>
        <dbReference type="SAM" id="Phobius"/>
    </source>
</evidence>
<evidence type="ECO:0000256" key="5">
    <source>
        <dbReference type="ARBA" id="ARBA00022989"/>
    </source>
</evidence>
<evidence type="ECO:0000256" key="4">
    <source>
        <dbReference type="ARBA" id="ARBA00022692"/>
    </source>
</evidence>
<proteinExistence type="predicted"/>
<feature type="transmembrane region" description="Helical" evidence="7">
    <location>
        <begin position="162"/>
        <end position="184"/>
    </location>
</feature>
<organism evidence="9 10">
    <name type="scientific">Lactococcus taiwanensis</name>
    <dbReference type="NCBI Taxonomy" id="1151742"/>
    <lineage>
        <taxon>Bacteria</taxon>
        <taxon>Bacillati</taxon>
        <taxon>Bacillota</taxon>
        <taxon>Bacilli</taxon>
        <taxon>Lactobacillales</taxon>
        <taxon>Streptococcaceae</taxon>
        <taxon>Lactococcus</taxon>
    </lineage>
</organism>
<dbReference type="EMBL" id="CP070872">
    <property type="protein sequence ID" value="QSE76063.1"/>
    <property type="molecule type" value="Genomic_DNA"/>
</dbReference>
<evidence type="ECO:0000259" key="8">
    <source>
        <dbReference type="PROSITE" id="PS50850"/>
    </source>
</evidence>
<feature type="transmembrane region" description="Helical" evidence="7">
    <location>
        <begin position="207"/>
        <end position="229"/>
    </location>
</feature>